<reference evidence="3 4" key="1">
    <citation type="submission" date="2022-12" db="EMBL/GenBank/DDBJ databases">
        <title>Chromosome-level genome assembly of true bugs.</title>
        <authorList>
            <person name="Ma L."/>
            <person name="Li H."/>
        </authorList>
    </citation>
    <scope>NUCLEOTIDE SEQUENCE [LARGE SCALE GENOMIC DNA]</scope>
    <source>
        <strain evidence="3">Lab_2022b</strain>
    </source>
</reference>
<keyword evidence="2" id="KW-0732">Signal</keyword>
<dbReference type="EMBL" id="JAPXFL010000009">
    <property type="protein sequence ID" value="KAK9501539.1"/>
    <property type="molecule type" value="Genomic_DNA"/>
</dbReference>
<keyword evidence="4" id="KW-1185">Reference proteome</keyword>
<evidence type="ECO:0000256" key="1">
    <source>
        <dbReference type="SAM" id="Phobius"/>
    </source>
</evidence>
<protein>
    <recommendedName>
        <fullName evidence="5">Osiris 18</fullName>
    </recommendedName>
</protein>
<evidence type="ECO:0008006" key="5">
    <source>
        <dbReference type="Google" id="ProtNLM"/>
    </source>
</evidence>
<keyword evidence="1" id="KW-0472">Membrane</keyword>
<feature type="transmembrane region" description="Helical" evidence="1">
    <location>
        <begin position="139"/>
        <end position="162"/>
    </location>
</feature>
<comment type="caution">
    <text evidence="3">The sequence shown here is derived from an EMBL/GenBank/DDBJ whole genome shotgun (WGS) entry which is preliminary data.</text>
</comment>
<proteinExistence type="predicted"/>
<feature type="chain" id="PRO_5043833503" description="Osiris 18" evidence="2">
    <location>
        <begin position="22"/>
        <end position="232"/>
    </location>
</feature>
<evidence type="ECO:0000313" key="3">
    <source>
        <dbReference type="EMBL" id="KAK9501539.1"/>
    </source>
</evidence>
<evidence type="ECO:0000256" key="2">
    <source>
        <dbReference type="SAM" id="SignalP"/>
    </source>
</evidence>
<organism evidence="3 4">
    <name type="scientific">Rhynocoris fuscipes</name>
    <dbReference type="NCBI Taxonomy" id="488301"/>
    <lineage>
        <taxon>Eukaryota</taxon>
        <taxon>Metazoa</taxon>
        <taxon>Ecdysozoa</taxon>
        <taxon>Arthropoda</taxon>
        <taxon>Hexapoda</taxon>
        <taxon>Insecta</taxon>
        <taxon>Pterygota</taxon>
        <taxon>Neoptera</taxon>
        <taxon>Paraneoptera</taxon>
        <taxon>Hemiptera</taxon>
        <taxon>Heteroptera</taxon>
        <taxon>Panheteroptera</taxon>
        <taxon>Cimicomorpha</taxon>
        <taxon>Reduviidae</taxon>
        <taxon>Harpactorinae</taxon>
        <taxon>Harpactorini</taxon>
        <taxon>Rhynocoris</taxon>
    </lineage>
</organism>
<gene>
    <name evidence="3" type="ORF">O3M35_012246</name>
</gene>
<keyword evidence="1" id="KW-0812">Transmembrane</keyword>
<name>A0AAW1CVA1_9HEMI</name>
<dbReference type="PANTHER" id="PTHR21879:SF13">
    <property type="entry name" value="OSIRIS 18"/>
    <property type="match status" value="1"/>
</dbReference>
<dbReference type="Pfam" id="PF07898">
    <property type="entry name" value="DUF1676"/>
    <property type="match status" value="1"/>
</dbReference>
<accession>A0AAW1CVA1</accession>
<feature type="transmembrane region" description="Helical" evidence="1">
    <location>
        <begin position="169"/>
        <end position="188"/>
    </location>
</feature>
<keyword evidence="1" id="KW-1133">Transmembrane helix</keyword>
<feature type="signal peptide" evidence="2">
    <location>
        <begin position="1"/>
        <end position="21"/>
    </location>
</feature>
<dbReference type="InterPro" id="IPR012464">
    <property type="entry name" value="DUF1676"/>
</dbReference>
<sequence>MYHSKLISTILLALYIQSGLCLEVLDCIVVGQPGCLEGYVSEAINRAQNIQNLRITRHLTIVQTPQTASEKSDIENLSTLERLEKYLYGHSLKFEVPEEFVEGVKGILPEDTLSEVPSSILVPLAEEDENQGRGFMKKVVLPFLLGLKFKATAVIPIAMALIALKTWKALTLGLLSLFLTASMIIFRLTKPKVQNYEIYYPPSAHHHHVDEHYHVRSARSVGHDLPYRGYKN</sequence>
<evidence type="ECO:0000313" key="4">
    <source>
        <dbReference type="Proteomes" id="UP001461498"/>
    </source>
</evidence>
<dbReference type="Proteomes" id="UP001461498">
    <property type="component" value="Unassembled WGS sequence"/>
</dbReference>
<dbReference type="GO" id="GO:0016020">
    <property type="term" value="C:membrane"/>
    <property type="evidence" value="ECO:0007669"/>
    <property type="project" value="TreeGrafter"/>
</dbReference>
<dbReference type="PANTHER" id="PTHR21879">
    <property type="entry name" value="FI03362P-RELATED-RELATED"/>
    <property type="match status" value="1"/>
</dbReference>
<dbReference type="AlphaFoldDB" id="A0AAW1CVA1"/>